<comment type="caution">
    <text evidence="1">The sequence shown here is derived from an EMBL/GenBank/DDBJ whole genome shotgun (WGS) entry which is preliminary data.</text>
</comment>
<reference evidence="1 2" key="1">
    <citation type="submission" date="2019-03" db="EMBL/GenBank/DDBJ databases">
        <title>First draft genome of Liparis tanakae, snailfish: a comprehensive survey of snailfish specific genes.</title>
        <authorList>
            <person name="Kim W."/>
            <person name="Song I."/>
            <person name="Jeong J.-H."/>
            <person name="Kim D."/>
            <person name="Kim S."/>
            <person name="Ryu S."/>
            <person name="Song J.Y."/>
            <person name="Lee S.K."/>
        </authorList>
    </citation>
    <scope>NUCLEOTIDE SEQUENCE [LARGE SCALE GENOMIC DNA]</scope>
    <source>
        <tissue evidence="1">Muscle</tissue>
    </source>
</reference>
<evidence type="ECO:0000313" key="1">
    <source>
        <dbReference type="EMBL" id="TNN58045.1"/>
    </source>
</evidence>
<sequence length="108" mass="12109">MFRELLEFGLLRHALVLPGKLQNWGTKRPWHFPKHWCSTLKLASLSFSRPWVNSLPLGSTGNAAPGRSRALHNRCASVSVMRPQEGALNGRMPSTLRMCSCSASHREQ</sequence>
<dbReference type="Proteomes" id="UP000314294">
    <property type="component" value="Unassembled WGS sequence"/>
</dbReference>
<name>A0A4Z2GY61_9TELE</name>
<accession>A0A4Z2GY61</accession>
<protein>
    <submittedName>
        <fullName evidence="1">Uncharacterized protein</fullName>
    </submittedName>
</protein>
<dbReference type="AlphaFoldDB" id="A0A4Z2GY61"/>
<keyword evidence="2" id="KW-1185">Reference proteome</keyword>
<evidence type="ECO:0000313" key="2">
    <source>
        <dbReference type="Proteomes" id="UP000314294"/>
    </source>
</evidence>
<gene>
    <name evidence="1" type="ORF">EYF80_031717</name>
</gene>
<proteinExistence type="predicted"/>
<dbReference type="EMBL" id="SRLO01000390">
    <property type="protein sequence ID" value="TNN58045.1"/>
    <property type="molecule type" value="Genomic_DNA"/>
</dbReference>
<organism evidence="1 2">
    <name type="scientific">Liparis tanakae</name>
    <name type="common">Tanaka's snailfish</name>
    <dbReference type="NCBI Taxonomy" id="230148"/>
    <lineage>
        <taxon>Eukaryota</taxon>
        <taxon>Metazoa</taxon>
        <taxon>Chordata</taxon>
        <taxon>Craniata</taxon>
        <taxon>Vertebrata</taxon>
        <taxon>Euteleostomi</taxon>
        <taxon>Actinopterygii</taxon>
        <taxon>Neopterygii</taxon>
        <taxon>Teleostei</taxon>
        <taxon>Neoteleostei</taxon>
        <taxon>Acanthomorphata</taxon>
        <taxon>Eupercaria</taxon>
        <taxon>Perciformes</taxon>
        <taxon>Cottioidei</taxon>
        <taxon>Cottales</taxon>
        <taxon>Liparidae</taxon>
        <taxon>Liparis</taxon>
    </lineage>
</organism>